<keyword evidence="3" id="KW-1185">Reference proteome</keyword>
<gene>
    <name evidence="2" type="ORF">GCM10023338_08730</name>
</gene>
<evidence type="ECO:0000259" key="1">
    <source>
        <dbReference type="Pfam" id="PF04965"/>
    </source>
</evidence>
<evidence type="ECO:0000313" key="3">
    <source>
        <dbReference type="Proteomes" id="UP001500631"/>
    </source>
</evidence>
<dbReference type="InterPro" id="IPR007048">
    <property type="entry name" value="IraD/Gp25-like"/>
</dbReference>
<feature type="domain" description="IraD/Gp25-like" evidence="1">
    <location>
        <begin position="14"/>
        <end position="102"/>
    </location>
</feature>
<name>A0ABP9MK02_9GAMM</name>
<reference evidence="3" key="1">
    <citation type="journal article" date="2019" name="Int. J. Syst. Evol. Microbiol.">
        <title>The Global Catalogue of Microorganisms (GCM) 10K type strain sequencing project: providing services to taxonomists for standard genome sequencing and annotation.</title>
        <authorList>
            <consortium name="The Broad Institute Genomics Platform"/>
            <consortium name="The Broad Institute Genome Sequencing Center for Infectious Disease"/>
            <person name="Wu L."/>
            <person name="Ma J."/>
        </authorList>
    </citation>
    <scope>NUCLEOTIDE SEQUENCE [LARGE SCALE GENOMIC DNA]</scope>
    <source>
        <strain evidence="3">JCM 18424</strain>
    </source>
</reference>
<protein>
    <recommendedName>
        <fullName evidence="1">IraD/Gp25-like domain-containing protein</fullName>
    </recommendedName>
</protein>
<comment type="caution">
    <text evidence="2">The sequence shown here is derived from an EMBL/GenBank/DDBJ whole genome shotgun (WGS) entry which is preliminary data.</text>
</comment>
<dbReference type="EMBL" id="BAABKE010000002">
    <property type="protein sequence ID" value="GAA5097343.1"/>
    <property type="molecule type" value="Genomic_DNA"/>
</dbReference>
<dbReference type="SUPFAM" id="SSF160719">
    <property type="entry name" value="gpW/gp25-like"/>
    <property type="match status" value="1"/>
</dbReference>
<dbReference type="Gene3D" id="3.10.450.40">
    <property type="match status" value="1"/>
</dbReference>
<dbReference type="Proteomes" id="UP001500631">
    <property type="component" value="Unassembled WGS sequence"/>
</dbReference>
<evidence type="ECO:0000313" key="2">
    <source>
        <dbReference type="EMBL" id="GAA5097343.1"/>
    </source>
</evidence>
<sequence>MSYISRETGKPIALNEHIEQSIMDIITTRIGSRVMLRYYGTLLPEMVDKPGSDYTLMLLMASTTMALLTYEPRIILSRVLFIPSKLMRGKIEIYIDAVIKENQSQLNVFQYLTPTIGGNNV</sequence>
<accession>A0ABP9MK02</accession>
<organism evidence="2 3">
    <name type="scientific">Wohlfahrtiimonas larvae</name>
    <dbReference type="NCBI Taxonomy" id="1157986"/>
    <lineage>
        <taxon>Bacteria</taxon>
        <taxon>Pseudomonadati</taxon>
        <taxon>Pseudomonadota</taxon>
        <taxon>Gammaproteobacteria</taxon>
        <taxon>Cardiobacteriales</taxon>
        <taxon>Ignatzschineriaceae</taxon>
        <taxon>Wohlfahrtiimonas</taxon>
    </lineage>
</organism>
<dbReference type="RefSeq" id="WP_077924973.1">
    <property type="nucleotide sequence ID" value="NZ_BAABKE010000002.1"/>
</dbReference>
<dbReference type="Pfam" id="PF04965">
    <property type="entry name" value="GPW_gp25"/>
    <property type="match status" value="1"/>
</dbReference>
<proteinExistence type="predicted"/>